<dbReference type="Proteomes" id="UP000003860">
    <property type="component" value="Unassembled WGS sequence"/>
</dbReference>
<dbReference type="AlphaFoldDB" id="F1TCJ0"/>
<name>F1TCJ0_9FIRM</name>
<evidence type="ECO:0000313" key="2">
    <source>
        <dbReference type="EMBL" id="EGD47707.1"/>
    </source>
</evidence>
<dbReference type="InterPro" id="IPR029016">
    <property type="entry name" value="GAF-like_dom_sf"/>
</dbReference>
<dbReference type="Pfam" id="PF13492">
    <property type="entry name" value="GAF_3"/>
    <property type="match status" value="1"/>
</dbReference>
<dbReference type="EMBL" id="ACXX02000006">
    <property type="protein sequence ID" value="EGD47707.1"/>
    <property type="molecule type" value="Genomic_DNA"/>
</dbReference>
<dbReference type="RefSeq" id="WP_004619043.1">
    <property type="nucleotide sequence ID" value="NZ_ACXX02000006.1"/>
</dbReference>
<accession>F1TCJ0</accession>
<dbReference type="Gene3D" id="3.30.450.40">
    <property type="match status" value="2"/>
</dbReference>
<dbReference type="OrthoDB" id="1736267at2"/>
<protein>
    <recommendedName>
        <fullName evidence="1">GAF domain-containing protein</fullName>
    </recommendedName>
</protein>
<dbReference type="eggNOG" id="ENOG502Z9GX">
    <property type="taxonomic scope" value="Bacteria"/>
</dbReference>
<dbReference type="STRING" id="588581.Cpap_2110"/>
<evidence type="ECO:0000259" key="1">
    <source>
        <dbReference type="Pfam" id="PF13492"/>
    </source>
</evidence>
<dbReference type="SUPFAM" id="SSF55781">
    <property type="entry name" value="GAF domain-like"/>
    <property type="match status" value="3"/>
</dbReference>
<feature type="domain" description="GAF" evidence="1">
    <location>
        <begin position="42"/>
        <end position="168"/>
    </location>
</feature>
<keyword evidence="3" id="KW-1185">Reference proteome</keyword>
<dbReference type="InterPro" id="IPR003018">
    <property type="entry name" value="GAF"/>
</dbReference>
<comment type="caution">
    <text evidence="2">The sequence shown here is derived from an EMBL/GenBank/DDBJ whole genome shotgun (WGS) entry which is preliminary data.</text>
</comment>
<reference evidence="2" key="1">
    <citation type="submission" date="2009-07" db="EMBL/GenBank/DDBJ databases">
        <authorList>
            <consortium name="US DOE Joint Genome Institute (JGI-PGF)"/>
            <person name="Lucas S."/>
            <person name="Copeland A."/>
            <person name="Lapidus A."/>
            <person name="Glavina del Rio T."/>
            <person name="Tice H."/>
            <person name="Bruce D."/>
            <person name="Goodwin L."/>
            <person name="Pitluck S."/>
            <person name="Larimer F."/>
            <person name="Land M.L."/>
            <person name="Mouttaki H."/>
            <person name="He Z."/>
            <person name="Zhou J."/>
            <person name="Hemme C.L."/>
        </authorList>
    </citation>
    <scope>NUCLEOTIDE SEQUENCE [LARGE SCALE GENOMIC DNA]</scope>
    <source>
        <strain evidence="2">DSM 2782</strain>
    </source>
</reference>
<evidence type="ECO:0000313" key="3">
    <source>
        <dbReference type="Proteomes" id="UP000003860"/>
    </source>
</evidence>
<organism evidence="2 3">
    <name type="scientific">Ruminiclostridium papyrosolvens DSM 2782</name>
    <dbReference type="NCBI Taxonomy" id="588581"/>
    <lineage>
        <taxon>Bacteria</taxon>
        <taxon>Bacillati</taxon>
        <taxon>Bacillota</taxon>
        <taxon>Clostridia</taxon>
        <taxon>Eubacteriales</taxon>
        <taxon>Oscillospiraceae</taxon>
        <taxon>Ruminiclostridium</taxon>
    </lineage>
</organism>
<gene>
    <name evidence="2" type="ORF">Cpap_2110</name>
</gene>
<reference evidence="2" key="2">
    <citation type="submission" date="2011-01" db="EMBL/GenBank/DDBJ databases">
        <title>The Non-contiguous Finished genome of Clostridium papyrosolvens.</title>
        <authorList>
            <person name="Lucas S."/>
            <person name="Copeland A."/>
            <person name="Lapidus A."/>
            <person name="Cheng J.-F."/>
            <person name="Goodwin L."/>
            <person name="Pitluck S."/>
            <person name="Misra M."/>
            <person name="Chertkov O."/>
            <person name="Detter J.C."/>
            <person name="Han C."/>
            <person name="Tapia R."/>
            <person name="Land M."/>
            <person name="Hauser L."/>
            <person name="Kyrpides N."/>
            <person name="Ivanova N."/>
            <person name="Pagani I."/>
            <person name="Mouttaki H."/>
            <person name="He Z."/>
            <person name="Zhou J."/>
            <person name="Hemme C.L."/>
            <person name="Woyke T."/>
        </authorList>
    </citation>
    <scope>NUCLEOTIDE SEQUENCE [LARGE SCALE GENOMIC DNA]</scope>
    <source>
        <strain evidence="2">DSM 2782</strain>
    </source>
</reference>
<proteinExistence type="predicted"/>
<sequence length="641" mass="73860">MKYQSILQRLEDEKKDEILSAKLYRYTGLMQAIEYFSQKLVFDQIIEAAFDFINELLLVNNSIVYVREDSRYIVKKVKGFKDYVSEIENTSKLENLATFYGNVLYEKDKIVKFFDLGMVTDMGINAIVPLIIDGKLYGFIMINGKGFADDDYIISESLMRLIDTALENYSRYEDLAKVNKELDEKIFNLFAINQSSKVLLSELRNNALYDLSVELFSELTRSTVTGFVLYDERSGRYVLKGFKDVFYKIKDVFVSLCLNENHKIDSNKVIIDLENPDDCKYFYSLFEESDHQVKKLEAKYIVIIIKEKEILGFVTLSETVTGDEYSSGIFELIESLASSMYIALSNANLFKQVNEQKQIIQRKLDKLVSLNKLTKNISSSLRIDTLMEVAAKTLEVSFNMQKGLLCLYDKESNKFSVSEAIGLGGNLDTGIIPNDNWRRVFEGDYVYEIGQDKVAEYIGYEAAEKVGDAQGILIVPIYIDILEVELSGAIVIFKYDGLQLDNEENLITLETIAGHIAPVLKNLWVIQQQQRFMLPNFVELFKNELKDEVKAAMDYNINLSVIQVEDKRDFIFKGTSIIDSIKTNFRKVYPFSYNNVFIIENEDENIEDRIRTCTGISDLKIRKMVLGKDFKNFASFFDLFR</sequence>